<dbReference type="GO" id="GO:0046933">
    <property type="term" value="F:proton-transporting ATP synthase activity, rotational mechanism"/>
    <property type="evidence" value="ECO:0007669"/>
    <property type="project" value="InterPro"/>
</dbReference>
<proteinExistence type="inferred from homology"/>
<evidence type="ECO:0000256" key="2">
    <source>
        <dbReference type="ARBA" id="ARBA00022448"/>
    </source>
</evidence>
<protein>
    <submittedName>
        <fullName evidence="3">Ribosomal protein L16</fullName>
    </submittedName>
</protein>
<reference evidence="3" key="1">
    <citation type="submission" date="2017-07" db="EMBL/GenBank/DDBJ databases">
        <title>The complete mitochondrial genome of Vannella simplex (Amoebozoa, Discosea, Vannellida).</title>
        <authorList>
            <person name="Bondarenko N."/>
            <person name="Nassonova E."/>
            <person name="Mijanovic O."/>
            <person name="Glotova A."/>
            <person name="Kamyshatskaya O."/>
            <person name="Kudryavtsev A."/>
            <person name="Masharsky A."/>
            <person name="Polev D."/>
            <person name="Smirnov A."/>
        </authorList>
    </citation>
    <scope>NUCLEOTIDE SEQUENCE</scope>
</reference>
<dbReference type="Gene3D" id="2.40.30.20">
    <property type="match status" value="1"/>
</dbReference>
<geneLocation type="mitochondrion" evidence="3"/>
<dbReference type="GO" id="GO:0043531">
    <property type="term" value="F:ADP binding"/>
    <property type="evidence" value="ECO:0007669"/>
    <property type="project" value="TreeGrafter"/>
</dbReference>
<keyword evidence="3" id="KW-0496">Mitochondrion</keyword>
<sequence length="157" mass="16888">MLLVSRNIFTKSLKKFNTNASKVKQFGKAILNNHGYVETLSSGIITAKGLNKVASGELVKIWPSNVYAIALNLSNTGVGLVLCGSDTVVNAGNLLSRTGSLISIPVSFQSLGLAINPLGYKLGQNVLYTNSLIRKPIEAPAPVFQQDNQFLNHYLLV</sequence>
<gene>
    <name evidence="3" type="primary">rpl16</name>
</gene>
<dbReference type="AlphaFoldDB" id="A0A2I6SRX7"/>
<dbReference type="PANTHER" id="PTHR48082:SF2">
    <property type="entry name" value="ATP SYNTHASE SUBUNIT ALPHA, MITOCHONDRIAL"/>
    <property type="match status" value="1"/>
</dbReference>
<keyword evidence="3" id="KW-0687">Ribonucleoprotein</keyword>
<dbReference type="InterPro" id="IPR023366">
    <property type="entry name" value="ATP_synth_asu-like_sf"/>
</dbReference>
<dbReference type="PANTHER" id="PTHR48082">
    <property type="entry name" value="ATP SYNTHASE SUBUNIT ALPHA, MITOCHONDRIAL"/>
    <property type="match status" value="1"/>
</dbReference>
<dbReference type="SUPFAM" id="SSF50615">
    <property type="entry name" value="N-terminal domain of alpha and beta subunits of F1 ATP synthase"/>
    <property type="match status" value="1"/>
</dbReference>
<evidence type="ECO:0000256" key="1">
    <source>
        <dbReference type="ARBA" id="ARBA00008936"/>
    </source>
</evidence>
<dbReference type="GO" id="GO:0005524">
    <property type="term" value="F:ATP binding"/>
    <property type="evidence" value="ECO:0007669"/>
    <property type="project" value="UniProtKB-KW"/>
</dbReference>
<dbReference type="InterPro" id="IPR005294">
    <property type="entry name" value="ATP_synth_F1_asu"/>
</dbReference>
<dbReference type="GO" id="GO:0045259">
    <property type="term" value="C:proton-transporting ATP synthase complex"/>
    <property type="evidence" value="ECO:0007669"/>
    <property type="project" value="InterPro"/>
</dbReference>
<keyword evidence="2" id="KW-0813">Transport</keyword>
<dbReference type="GO" id="GO:0005840">
    <property type="term" value="C:ribosome"/>
    <property type="evidence" value="ECO:0007669"/>
    <property type="project" value="UniProtKB-KW"/>
</dbReference>
<dbReference type="EMBL" id="MF496657">
    <property type="protein sequence ID" value="AUO29161.1"/>
    <property type="molecule type" value="Genomic_DNA"/>
</dbReference>
<comment type="similarity">
    <text evidence="1">Belongs to the ATPase alpha/beta chains family.</text>
</comment>
<accession>A0A2I6SRX7</accession>
<name>A0A2I6SRX7_9EUKA</name>
<organism evidence="3">
    <name type="scientific">Vannella simplex</name>
    <dbReference type="NCBI Taxonomy" id="197532"/>
    <lineage>
        <taxon>Eukaryota</taxon>
        <taxon>Amoebozoa</taxon>
        <taxon>Discosea</taxon>
        <taxon>Flabellinia</taxon>
        <taxon>Vannellidae</taxon>
        <taxon>Vannella</taxon>
    </lineage>
</organism>
<evidence type="ECO:0000313" key="3">
    <source>
        <dbReference type="EMBL" id="AUO29161.1"/>
    </source>
</evidence>
<dbReference type="InterPro" id="IPR036121">
    <property type="entry name" value="ATPase_F1/V1/A1_a/bsu_N_sf"/>
</dbReference>
<keyword evidence="3" id="KW-0689">Ribosomal protein</keyword>